<dbReference type="AlphaFoldDB" id="A0A8D9BIS3"/>
<dbReference type="EMBL" id="HBUF01634692">
    <property type="protein sequence ID" value="CAG6783863.1"/>
    <property type="molecule type" value="Transcribed_RNA"/>
</dbReference>
<organism evidence="1">
    <name type="scientific">Cacopsylla melanoneura</name>
    <dbReference type="NCBI Taxonomy" id="428564"/>
    <lineage>
        <taxon>Eukaryota</taxon>
        <taxon>Metazoa</taxon>
        <taxon>Ecdysozoa</taxon>
        <taxon>Arthropoda</taxon>
        <taxon>Hexapoda</taxon>
        <taxon>Insecta</taxon>
        <taxon>Pterygota</taxon>
        <taxon>Neoptera</taxon>
        <taxon>Paraneoptera</taxon>
        <taxon>Hemiptera</taxon>
        <taxon>Sternorrhyncha</taxon>
        <taxon>Psylloidea</taxon>
        <taxon>Psyllidae</taxon>
        <taxon>Psyllinae</taxon>
        <taxon>Cacopsylla</taxon>
    </lineage>
</organism>
<reference evidence="1" key="1">
    <citation type="submission" date="2021-05" db="EMBL/GenBank/DDBJ databases">
        <authorList>
            <person name="Alioto T."/>
            <person name="Alioto T."/>
            <person name="Gomez Garrido J."/>
        </authorList>
    </citation>
    <scope>NUCLEOTIDE SEQUENCE</scope>
</reference>
<accession>A0A8D9BIS3</accession>
<protein>
    <submittedName>
        <fullName evidence="1">Uncharacterized protein</fullName>
    </submittedName>
</protein>
<sequence length="111" mass="13193">MQCRTFSRVFCDFFFLFFQVPTFYYNIYLNGYLHEQNSTNVKKKKKKNIAGVVCAVQSKVPRSFQDYIYSICQWGHLFRLLKLMCLSTYLNFSFSDTSFPVLLISFYSSSF</sequence>
<dbReference type="EMBL" id="HBUF01634693">
    <property type="protein sequence ID" value="CAG6783864.1"/>
    <property type="molecule type" value="Transcribed_RNA"/>
</dbReference>
<evidence type="ECO:0000313" key="1">
    <source>
        <dbReference type="EMBL" id="CAG6783864.1"/>
    </source>
</evidence>
<name>A0A8D9BIS3_9HEMI</name>
<proteinExistence type="predicted"/>
<dbReference type="EMBL" id="HBUF01634694">
    <property type="protein sequence ID" value="CAG6783865.1"/>
    <property type="molecule type" value="Transcribed_RNA"/>
</dbReference>